<dbReference type="PROSITE" id="PS51371">
    <property type="entry name" value="CBS"/>
    <property type="match status" value="2"/>
</dbReference>
<dbReference type="InterPro" id="IPR051257">
    <property type="entry name" value="Diverse_CBS-Domain"/>
</dbReference>
<evidence type="ECO:0000256" key="1">
    <source>
        <dbReference type="ARBA" id="ARBA00023122"/>
    </source>
</evidence>
<name>A0A833ECY1_CALS0</name>
<evidence type="ECO:0000313" key="4">
    <source>
        <dbReference type="EMBL" id="HIQ30290.1"/>
    </source>
</evidence>
<dbReference type="PANTHER" id="PTHR43080">
    <property type="entry name" value="CBS DOMAIN-CONTAINING PROTEIN CBSX3, MITOCHONDRIAL"/>
    <property type="match status" value="1"/>
</dbReference>
<evidence type="ECO:0000313" key="5">
    <source>
        <dbReference type="Proteomes" id="UP000608579"/>
    </source>
</evidence>
<dbReference type="EMBL" id="DQVM01000134">
    <property type="protein sequence ID" value="HIQ30290.1"/>
    <property type="molecule type" value="Genomic_DNA"/>
</dbReference>
<organism evidence="4 5">
    <name type="scientific">Caldiarchaeum subterraneum</name>
    <dbReference type="NCBI Taxonomy" id="311458"/>
    <lineage>
        <taxon>Archaea</taxon>
        <taxon>Nitrososphaerota</taxon>
        <taxon>Candidatus Caldarchaeales</taxon>
        <taxon>Candidatus Caldarchaeaceae</taxon>
        <taxon>Candidatus Caldarchaeum</taxon>
    </lineage>
</organism>
<dbReference type="InterPro" id="IPR046342">
    <property type="entry name" value="CBS_dom_sf"/>
</dbReference>
<proteinExistence type="predicted"/>
<feature type="domain" description="CBS" evidence="3">
    <location>
        <begin position="70"/>
        <end position="127"/>
    </location>
</feature>
<dbReference type="Pfam" id="PF00571">
    <property type="entry name" value="CBS"/>
    <property type="match status" value="2"/>
</dbReference>
<gene>
    <name evidence="4" type="ORF">EYH45_06975</name>
</gene>
<sequence length="128" mass="13907">MRLRELVRKKPITIESGGTVYDVIKVMAVEDIGFIVVTEAGRMVGVLSERDVIKAIADGKDLNIPVGRVCKRDIITLRADATLEEAAAAMGKHRIRHVVVVDDENNLVGVVSVRDILAELYSAGPAED</sequence>
<protein>
    <submittedName>
        <fullName evidence="4">CBS domain-containing protein</fullName>
    </submittedName>
</protein>
<accession>A0A833ECY1</accession>
<evidence type="ECO:0000259" key="3">
    <source>
        <dbReference type="PROSITE" id="PS51371"/>
    </source>
</evidence>
<reference evidence="4" key="1">
    <citation type="journal article" date="2020" name="ISME J.">
        <title>Gammaproteobacteria mediating utilization of methyl-, sulfur- and petroleum organic compounds in deep ocean hydrothermal plumes.</title>
        <authorList>
            <person name="Zhou Z."/>
            <person name="Liu Y."/>
            <person name="Pan J."/>
            <person name="Cron B.R."/>
            <person name="Toner B.M."/>
            <person name="Anantharaman K."/>
            <person name="Breier J.A."/>
            <person name="Dick G.J."/>
            <person name="Li M."/>
        </authorList>
    </citation>
    <scope>NUCLEOTIDE SEQUENCE</scope>
    <source>
        <strain evidence="4">SZUA-1515</strain>
    </source>
</reference>
<comment type="caution">
    <text evidence="4">The sequence shown here is derived from an EMBL/GenBank/DDBJ whole genome shotgun (WGS) entry which is preliminary data.</text>
</comment>
<dbReference type="SUPFAM" id="SSF54631">
    <property type="entry name" value="CBS-domain pair"/>
    <property type="match status" value="1"/>
</dbReference>
<evidence type="ECO:0000256" key="2">
    <source>
        <dbReference type="PROSITE-ProRule" id="PRU00703"/>
    </source>
</evidence>
<dbReference type="AlphaFoldDB" id="A0A833ECY1"/>
<feature type="domain" description="CBS" evidence="3">
    <location>
        <begin position="7"/>
        <end position="62"/>
    </location>
</feature>
<dbReference type="Proteomes" id="UP000608579">
    <property type="component" value="Unassembled WGS sequence"/>
</dbReference>
<dbReference type="SMART" id="SM00116">
    <property type="entry name" value="CBS"/>
    <property type="match status" value="2"/>
</dbReference>
<dbReference type="InterPro" id="IPR000644">
    <property type="entry name" value="CBS_dom"/>
</dbReference>
<dbReference type="Gene3D" id="3.10.580.10">
    <property type="entry name" value="CBS-domain"/>
    <property type="match status" value="1"/>
</dbReference>
<dbReference type="PANTHER" id="PTHR43080:SF2">
    <property type="entry name" value="CBS DOMAIN-CONTAINING PROTEIN"/>
    <property type="match status" value="1"/>
</dbReference>
<dbReference type="CDD" id="cd09836">
    <property type="entry name" value="CBS_pair_arch"/>
    <property type="match status" value="1"/>
</dbReference>
<keyword evidence="1 2" id="KW-0129">CBS domain</keyword>